<comment type="caution">
    <text evidence="1">The sequence shown here is derived from an EMBL/GenBank/DDBJ whole genome shotgun (WGS) entry which is preliminary data.</text>
</comment>
<proteinExistence type="predicted"/>
<evidence type="ECO:0000313" key="2">
    <source>
        <dbReference type="Proteomes" id="UP001283361"/>
    </source>
</evidence>
<gene>
    <name evidence="1" type="ORF">RRG08_063600</name>
</gene>
<evidence type="ECO:0000313" key="1">
    <source>
        <dbReference type="EMBL" id="KAK3755524.1"/>
    </source>
</evidence>
<name>A0AAE0YSR1_9GAST</name>
<keyword evidence="2" id="KW-1185">Reference proteome</keyword>
<dbReference type="PROSITE" id="PS51257">
    <property type="entry name" value="PROKAR_LIPOPROTEIN"/>
    <property type="match status" value="1"/>
</dbReference>
<accession>A0AAE0YSR1</accession>
<dbReference type="EMBL" id="JAWDGP010005596">
    <property type="protein sequence ID" value="KAK3755524.1"/>
    <property type="molecule type" value="Genomic_DNA"/>
</dbReference>
<dbReference type="AlphaFoldDB" id="A0AAE0YSR1"/>
<protein>
    <submittedName>
        <fullName evidence="1">Uncharacterized protein</fullName>
    </submittedName>
</protein>
<reference evidence="1" key="1">
    <citation type="journal article" date="2023" name="G3 (Bethesda)">
        <title>A reference genome for the long-term kleptoplast-retaining sea slug Elysia crispata morphotype clarki.</title>
        <authorList>
            <person name="Eastman K.E."/>
            <person name="Pendleton A.L."/>
            <person name="Shaikh M.A."/>
            <person name="Suttiyut T."/>
            <person name="Ogas R."/>
            <person name="Tomko P."/>
            <person name="Gavelis G."/>
            <person name="Widhalm J.R."/>
            <person name="Wisecaver J.H."/>
        </authorList>
    </citation>
    <scope>NUCLEOTIDE SEQUENCE</scope>
    <source>
        <strain evidence="1">ECLA1</strain>
    </source>
</reference>
<dbReference type="Proteomes" id="UP001283361">
    <property type="component" value="Unassembled WGS sequence"/>
</dbReference>
<organism evidence="1 2">
    <name type="scientific">Elysia crispata</name>
    <name type="common">lettuce slug</name>
    <dbReference type="NCBI Taxonomy" id="231223"/>
    <lineage>
        <taxon>Eukaryota</taxon>
        <taxon>Metazoa</taxon>
        <taxon>Spiralia</taxon>
        <taxon>Lophotrochozoa</taxon>
        <taxon>Mollusca</taxon>
        <taxon>Gastropoda</taxon>
        <taxon>Heterobranchia</taxon>
        <taxon>Euthyneura</taxon>
        <taxon>Panpulmonata</taxon>
        <taxon>Sacoglossa</taxon>
        <taxon>Placobranchoidea</taxon>
        <taxon>Plakobranchidae</taxon>
        <taxon>Elysia</taxon>
    </lineage>
</organism>
<sequence>MRSFTSTNPQCAILISCHGKVYGFTTLRSTHVLVDTDGVRAINQGLPLPSVDVSRFIVLRRLLARVYPRLKPSQTRCSTG</sequence>